<evidence type="ECO:0000256" key="1">
    <source>
        <dbReference type="SAM" id="Phobius"/>
    </source>
</evidence>
<name>A0A1F6WZ22_9BACT</name>
<evidence type="ECO:0000313" key="2">
    <source>
        <dbReference type="EMBL" id="OGI87120.1"/>
    </source>
</evidence>
<protein>
    <recommendedName>
        <fullName evidence="4">Transglycosylase SLT domain-containing protein</fullName>
    </recommendedName>
</protein>
<reference evidence="2 3" key="1">
    <citation type="journal article" date="2016" name="Nat. Commun.">
        <title>Thousands of microbial genomes shed light on interconnected biogeochemical processes in an aquifer system.</title>
        <authorList>
            <person name="Anantharaman K."/>
            <person name="Brown C.T."/>
            <person name="Hug L.A."/>
            <person name="Sharon I."/>
            <person name="Castelle C.J."/>
            <person name="Probst A.J."/>
            <person name="Thomas B.C."/>
            <person name="Singh A."/>
            <person name="Wilkins M.J."/>
            <person name="Karaoz U."/>
            <person name="Brodie E.L."/>
            <person name="Williams K.H."/>
            <person name="Hubbard S.S."/>
            <person name="Banfield J.F."/>
        </authorList>
    </citation>
    <scope>NUCLEOTIDE SEQUENCE [LARGE SCALE GENOMIC DNA]</scope>
</reference>
<accession>A0A1F6WZ22</accession>
<evidence type="ECO:0008006" key="4">
    <source>
        <dbReference type="Google" id="ProtNLM"/>
    </source>
</evidence>
<proteinExistence type="predicted"/>
<dbReference type="AlphaFoldDB" id="A0A1F6WZ22"/>
<gene>
    <name evidence="2" type="ORF">A3A91_00425</name>
</gene>
<organism evidence="2 3">
    <name type="scientific">Candidatus Nomurabacteria bacterium RIFCSPLOWO2_01_FULL_36_16</name>
    <dbReference type="NCBI Taxonomy" id="1801767"/>
    <lineage>
        <taxon>Bacteria</taxon>
        <taxon>Candidatus Nomuraibacteriota</taxon>
    </lineage>
</organism>
<dbReference type="EMBL" id="MFUR01000005">
    <property type="protein sequence ID" value="OGI87120.1"/>
    <property type="molecule type" value="Genomic_DNA"/>
</dbReference>
<dbReference type="Proteomes" id="UP000177001">
    <property type="component" value="Unassembled WGS sequence"/>
</dbReference>
<evidence type="ECO:0000313" key="3">
    <source>
        <dbReference type="Proteomes" id="UP000177001"/>
    </source>
</evidence>
<keyword evidence="1" id="KW-0472">Membrane</keyword>
<feature type="transmembrane region" description="Helical" evidence="1">
    <location>
        <begin position="132"/>
        <end position="155"/>
    </location>
</feature>
<sequence>MIKKDKNKLRLEAKSKILVLGLILITLVGIFSPMAHVNAVEAGRFCNRDAQDSGLTPATCVPFENTALCQSGCGGGHCTTTACPGTPETQGGGPTEYTLLAPLPCTGTSPGCVDGKLVTFTPAQDNNDALSAYLNTMIKIFIGLCAVFSVVMIVIGGMEYMTSELAHTKEAGKEKIWQALLGLLIALGAYALLNTINPDLLKTDLKSLKPLVIKITDKDFIVTNSDGEVTAGDGGPINQNSVGTSCDSRTILEAAQAAGTPITGGQAATFSCLITPESGCKSVENYNWGGGSSAYGPYQILLQSHSECFETPACYSAAGISGPLNCSTAFKDGNPKPGFEAIIQQCKKAADNFTCSTGAAVCVYRKQGFSAWTADSKNAKQKKCIDRWNH</sequence>
<keyword evidence="1" id="KW-1133">Transmembrane helix</keyword>
<keyword evidence="1" id="KW-0812">Transmembrane</keyword>
<comment type="caution">
    <text evidence="2">The sequence shown here is derived from an EMBL/GenBank/DDBJ whole genome shotgun (WGS) entry which is preliminary data.</text>
</comment>
<feature type="transmembrane region" description="Helical" evidence="1">
    <location>
        <begin position="176"/>
        <end position="193"/>
    </location>
</feature>